<protein>
    <submittedName>
        <fullName evidence="2">Uncharacterized protein</fullName>
    </submittedName>
</protein>
<proteinExistence type="predicted"/>
<reference evidence="2" key="1">
    <citation type="journal article" date="2014" name="Int. J. Syst. Evol. Microbiol.">
        <title>Complete genome sequence of Corynebacterium casei LMG S-19264T (=DSM 44701T), isolated from a smear-ripened cheese.</title>
        <authorList>
            <consortium name="US DOE Joint Genome Institute (JGI-PGF)"/>
            <person name="Walter F."/>
            <person name="Albersmeier A."/>
            <person name="Kalinowski J."/>
            <person name="Ruckert C."/>
        </authorList>
    </citation>
    <scope>NUCLEOTIDE SEQUENCE</scope>
    <source>
        <strain evidence="2">JCM 3035</strain>
    </source>
</reference>
<dbReference type="RefSeq" id="WP_189325681.1">
    <property type="nucleotide sequence ID" value="NZ_BMPQ01000024.1"/>
</dbReference>
<dbReference type="EMBL" id="BMPQ01000024">
    <property type="protein sequence ID" value="GGK98178.1"/>
    <property type="molecule type" value="Genomic_DNA"/>
</dbReference>
<gene>
    <name evidence="2" type="ORF">GCM10010094_68870</name>
</gene>
<feature type="region of interest" description="Disordered" evidence="1">
    <location>
        <begin position="216"/>
        <end position="241"/>
    </location>
</feature>
<dbReference type="AlphaFoldDB" id="A0A917RB31"/>
<accession>A0A917RB31</accession>
<dbReference type="Proteomes" id="UP000637788">
    <property type="component" value="Unassembled WGS sequence"/>
</dbReference>
<keyword evidence="3" id="KW-1185">Reference proteome</keyword>
<comment type="caution">
    <text evidence="2">The sequence shown here is derived from an EMBL/GenBank/DDBJ whole genome shotgun (WGS) entry which is preliminary data.</text>
</comment>
<evidence type="ECO:0000313" key="2">
    <source>
        <dbReference type="EMBL" id="GGK98178.1"/>
    </source>
</evidence>
<organism evidence="2 3">
    <name type="scientific">Streptomyces flaveus</name>
    <dbReference type="NCBI Taxonomy" id="66370"/>
    <lineage>
        <taxon>Bacteria</taxon>
        <taxon>Bacillati</taxon>
        <taxon>Actinomycetota</taxon>
        <taxon>Actinomycetes</taxon>
        <taxon>Kitasatosporales</taxon>
        <taxon>Streptomycetaceae</taxon>
        <taxon>Streptomyces</taxon>
        <taxon>Streptomyces aurantiacus group</taxon>
    </lineage>
</organism>
<name>A0A917RB31_9ACTN</name>
<evidence type="ECO:0000256" key="1">
    <source>
        <dbReference type="SAM" id="MobiDB-lite"/>
    </source>
</evidence>
<evidence type="ECO:0000313" key="3">
    <source>
        <dbReference type="Proteomes" id="UP000637788"/>
    </source>
</evidence>
<sequence>MTRPITERPEGAPSGYKLMFPTSWWHLDLDPSTRDASIRRTIESQVKSTPQLSREQVDDLIRSTRRTAREAHAQGALQASGMLRIINSGNGPLVLTATTVLLRVSVPEGESEDLADLVIAAGIQVGTEAEGTGLPPGEVELLDLPLVGAVGRITRIEDVDIKGSRIPTAMRHTLIPVPNSRDYLVIASSTPNVNLAEQFYEVFDAIAESFRFDDPAGTSGAADPVAEAAVGDPMSTEDNGK</sequence>
<reference evidence="2" key="2">
    <citation type="submission" date="2020-09" db="EMBL/GenBank/DDBJ databases">
        <authorList>
            <person name="Sun Q."/>
            <person name="Ohkuma M."/>
        </authorList>
    </citation>
    <scope>NUCLEOTIDE SEQUENCE</scope>
    <source>
        <strain evidence="2">JCM 3035</strain>
    </source>
</reference>